<evidence type="ECO:0000256" key="1">
    <source>
        <dbReference type="ARBA" id="ARBA00004651"/>
    </source>
</evidence>
<evidence type="ECO:0000256" key="7">
    <source>
        <dbReference type="SAM" id="Phobius"/>
    </source>
</evidence>
<proteinExistence type="predicted"/>
<evidence type="ECO:0000256" key="2">
    <source>
        <dbReference type="ARBA" id="ARBA00022448"/>
    </source>
</evidence>
<dbReference type="RefSeq" id="WP_229346197.1">
    <property type="nucleotide sequence ID" value="NZ_JAJFAT010000012.1"/>
</dbReference>
<keyword evidence="9" id="KW-1185">Reference proteome</keyword>
<dbReference type="Pfam" id="PF01891">
    <property type="entry name" value="CbiM"/>
    <property type="match status" value="1"/>
</dbReference>
<gene>
    <name evidence="8" type="primary">cbiM</name>
    <name evidence="8" type="ORF">LJ207_09175</name>
</gene>
<evidence type="ECO:0000256" key="4">
    <source>
        <dbReference type="ARBA" id="ARBA00022692"/>
    </source>
</evidence>
<keyword evidence="5 7" id="KW-1133">Transmembrane helix</keyword>
<organism evidence="8 9">
    <name type="scientific">Halanaerobium polyolivorans</name>
    <dbReference type="NCBI Taxonomy" id="2886943"/>
    <lineage>
        <taxon>Bacteria</taxon>
        <taxon>Bacillati</taxon>
        <taxon>Bacillota</taxon>
        <taxon>Clostridia</taxon>
        <taxon>Halanaerobiales</taxon>
        <taxon>Halanaerobiaceae</taxon>
        <taxon>Halanaerobium</taxon>
    </lineage>
</organism>
<dbReference type="AlphaFoldDB" id="A0AAW4X135"/>
<keyword evidence="4 7" id="KW-0812">Transmembrane</keyword>
<feature type="transmembrane region" description="Helical" evidence="7">
    <location>
        <begin position="41"/>
        <end position="65"/>
    </location>
</feature>
<accession>A0AAW4X135</accession>
<dbReference type="PANTHER" id="PTHR34229:SF1">
    <property type="entry name" value="METAL TRANSPORT PROTEIN HI_1621-RELATED"/>
    <property type="match status" value="1"/>
</dbReference>
<dbReference type="InterPro" id="IPR002751">
    <property type="entry name" value="CbiM/NikMN"/>
</dbReference>
<evidence type="ECO:0000256" key="5">
    <source>
        <dbReference type="ARBA" id="ARBA00022989"/>
    </source>
</evidence>
<dbReference type="EMBL" id="JAJFAT010000012">
    <property type="protein sequence ID" value="MCC3145493.1"/>
    <property type="molecule type" value="Genomic_DNA"/>
</dbReference>
<comment type="subcellular location">
    <subcellularLocation>
        <location evidence="1">Cell membrane</location>
        <topology evidence="1">Multi-pass membrane protein</topology>
    </subcellularLocation>
</comment>
<evidence type="ECO:0000313" key="8">
    <source>
        <dbReference type="EMBL" id="MCC3145493.1"/>
    </source>
</evidence>
<sequence length="202" mass="21003">MHIAEGVLSAPVLAAGAAGAAVGSAYGLKKLDEEDIPKTAIVSAALFVASLLHLPLGPTSVHLILNGFGGVILGWKIFPVFLLVLFLQAVLFQFGGLTVIGVNTILTALPGFLAFLLFRITAGSRAKEGKKIIIAGFGAGFIAVLGSALLLMSALIITEGSFRELAIVISLSYIPLALLEGSLTAVIISFLLKNKPEILRIN</sequence>
<dbReference type="GO" id="GO:0005886">
    <property type="term" value="C:plasma membrane"/>
    <property type="evidence" value="ECO:0007669"/>
    <property type="project" value="UniProtKB-SubCell"/>
</dbReference>
<comment type="caution">
    <text evidence="8">The sequence shown here is derived from an EMBL/GenBank/DDBJ whole genome shotgun (WGS) entry which is preliminary data.</text>
</comment>
<evidence type="ECO:0000256" key="6">
    <source>
        <dbReference type="ARBA" id="ARBA00023136"/>
    </source>
</evidence>
<dbReference type="Proteomes" id="UP001199296">
    <property type="component" value="Unassembled WGS sequence"/>
</dbReference>
<keyword evidence="3" id="KW-1003">Cell membrane</keyword>
<feature type="transmembrane region" description="Helical" evidence="7">
    <location>
        <begin position="169"/>
        <end position="192"/>
    </location>
</feature>
<feature type="transmembrane region" description="Helical" evidence="7">
    <location>
        <begin position="132"/>
        <end position="157"/>
    </location>
</feature>
<keyword evidence="6 7" id="KW-0472">Membrane</keyword>
<keyword evidence="2" id="KW-0813">Transport</keyword>
<name>A0AAW4X135_9FIRM</name>
<dbReference type="Gene3D" id="1.10.1760.20">
    <property type="match status" value="1"/>
</dbReference>
<dbReference type="GO" id="GO:0000041">
    <property type="term" value="P:transition metal ion transport"/>
    <property type="evidence" value="ECO:0007669"/>
    <property type="project" value="InterPro"/>
</dbReference>
<protein>
    <submittedName>
        <fullName evidence="8">Cobalt transporter CbiM</fullName>
    </submittedName>
</protein>
<reference evidence="8 9" key="1">
    <citation type="submission" date="2021-10" db="EMBL/GenBank/DDBJ databases">
        <authorList>
            <person name="Grouzdev D.S."/>
            <person name="Pantiukh K.S."/>
            <person name="Krutkina M.S."/>
        </authorList>
    </citation>
    <scope>NUCLEOTIDE SEQUENCE [LARGE SCALE GENOMIC DNA]</scope>
    <source>
        <strain evidence="8 9">Z-7514</strain>
    </source>
</reference>
<dbReference type="NCBIfam" id="NF004905">
    <property type="entry name" value="PRK06265.1-5"/>
    <property type="match status" value="1"/>
</dbReference>
<dbReference type="PANTHER" id="PTHR34229">
    <property type="entry name" value="METAL TRANSPORT PROTEIN HI_1621-RELATED"/>
    <property type="match status" value="1"/>
</dbReference>
<evidence type="ECO:0000313" key="9">
    <source>
        <dbReference type="Proteomes" id="UP001199296"/>
    </source>
</evidence>
<feature type="transmembrane region" description="Helical" evidence="7">
    <location>
        <begin position="77"/>
        <end position="94"/>
    </location>
</feature>
<evidence type="ECO:0000256" key="3">
    <source>
        <dbReference type="ARBA" id="ARBA00022475"/>
    </source>
</evidence>
<feature type="transmembrane region" description="Helical" evidence="7">
    <location>
        <begin position="100"/>
        <end position="120"/>
    </location>
</feature>